<organism evidence="1 2">
    <name type="scientific">Streptomyces canarius</name>
    <dbReference type="NCBI Taxonomy" id="285453"/>
    <lineage>
        <taxon>Bacteria</taxon>
        <taxon>Bacillati</taxon>
        <taxon>Actinomycetota</taxon>
        <taxon>Actinomycetes</taxon>
        <taxon>Kitasatosporales</taxon>
        <taxon>Streptomycetaceae</taxon>
        <taxon>Streptomyces</taxon>
    </lineage>
</organism>
<gene>
    <name evidence="1" type="ORF">GCM10010345_60280</name>
</gene>
<dbReference type="Gene3D" id="1.10.357.10">
    <property type="entry name" value="Tetracycline Repressor, domain 2"/>
    <property type="match status" value="1"/>
</dbReference>
<comment type="caution">
    <text evidence="1">The sequence shown here is derived from an EMBL/GenBank/DDBJ whole genome shotgun (WGS) entry which is preliminary data.</text>
</comment>
<accession>A0ABQ3CX84</accession>
<dbReference type="EMBL" id="BMVN01000026">
    <property type="protein sequence ID" value="GHA47755.1"/>
    <property type="molecule type" value="Genomic_DNA"/>
</dbReference>
<dbReference type="Proteomes" id="UP000653644">
    <property type="component" value="Unassembled WGS sequence"/>
</dbReference>
<name>A0ABQ3CX84_9ACTN</name>
<evidence type="ECO:0000313" key="1">
    <source>
        <dbReference type="EMBL" id="GHA47755.1"/>
    </source>
</evidence>
<proteinExistence type="predicted"/>
<evidence type="ECO:0000313" key="2">
    <source>
        <dbReference type="Proteomes" id="UP000653644"/>
    </source>
</evidence>
<protein>
    <recommendedName>
        <fullName evidence="3">TetR family transcriptional regulator</fullName>
    </recommendedName>
</protein>
<keyword evidence="2" id="KW-1185">Reference proteome</keyword>
<dbReference type="SUPFAM" id="SSF48498">
    <property type="entry name" value="Tetracyclin repressor-like, C-terminal domain"/>
    <property type="match status" value="1"/>
</dbReference>
<dbReference type="InterPro" id="IPR036271">
    <property type="entry name" value="Tet_transcr_reg_TetR-rel_C_sf"/>
</dbReference>
<reference evidence="2" key="1">
    <citation type="journal article" date="2019" name="Int. J. Syst. Evol. Microbiol.">
        <title>The Global Catalogue of Microorganisms (GCM) 10K type strain sequencing project: providing services to taxonomists for standard genome sequencing and annotation.</title>
        <authorList>
            <consortium name="The Broad Institute Genomics Platform"/>
            <consortium name="The Broad Institute Genome Sequencing Center for Infectious Disease"/>
            <person name="Wu L."/>
            <person name="Ma J."/>
        </authorList>
    </citation>
    <scope>NUCLEOTIDE SEQUENCE [LARGE SCALE GENOMIC DNA]</scope>
    <source>
        <strain evidence="2">JCM 4733</strain>
    </source>
</reference>
<sequence length="68" mass="7020">MSSTAGELDARLRPEQTAATLTAVVQGGYAPARAEQSVEPFDRAIQGALDLLGVTADDDTTGTGRRTA</sequence>
<evidence type="ECO:0008006" key="3">
    <source>
        <dbReference type="Google" id="ProtNLM"/>
    </source>
</evidence>